<protein>
    <submittedName>
        <fullName evidence="1">Putative ubiquitin-conjugating enzyme family</fullName>
    </submittedName>
</protein>
<gene>
    <name evidence="1" type="ORF">ZEAMMB73_Zm00001d048473</name>
</gene>
<reference evidence="1" key="1">
    <citation type="submission" date="2015-12" db="EMBL/GenBank/DDBJ databases">
        <title>Update maize B73 reference genome by single molecule sequencing technologies.</title>
        <authorList>
            <consortium name="Maize Genome Sequencing Project"/>
            <person name="Ware D."/>
        </authorList>
    </citation>
    <scope>NUCLEOTIDE SEQUENCE</scope>
    <source>
        <tissue evidence="1">Seedling</tissue>
    </source>
</reference>
<name>A0A1D6PKW8_MAIZE</name>
<dbReference type="EMBL" id="CM000785">
    <property type="protein sequence ID" value="AQL09883.1"/>
    <property type="molecule type" value="Genomic_DNA"/>
</dbReference>
<proteinExistence type="predicted"/>
<organism evidence="1">
    <name type="scientific">Zea mays</name>
    <name type="common">Maize</name>
    <dbReference type="NCBI Taxonomy" id="4577"/>
    <lineage>
        <taxon>Eukaryota</taxon>
        <taxon>Viridiplantae</taxon>
        <taxon>Streptophyta</taxon>
        <taxon>Embryophyta</taxon>
        <taxon>Tracheophyta</taxon>
        <taxon>Spermatophyta</taxon>
        <taxon>Magnoliopsida</taxon>
        <taxon>Liliopsida</taxon>
        <taxon>Poales</taxon>
        <taxon>Poaceae</taxon>
        <taxon>PACMAD clade</taxon>
        <taxon>Panicoideae</taxon>
        <taxon>Andropogonodae</taxon>
        <taxon>Andropogoneae</taxon>
        <taxon>Tripsacinae</taxon>
        <taxon>Zea</taxon>
    </lineage>
</organism>
<dbReference type="AlphaFoldDB" id="A0A1D6PKW8"/>
<accession>A0A1D6PKW8</accession>
<evidence type="ECO:0000313" key="1">
    <source>
        <dbReference type="EMBL" id="AQL09883.1"/>
    </source>
</evidence>
<sequence length="115" mass="13190">MSFKNLHCYHLQRATNIVYFLTSLFFLHQSLKSEPVGSPEMTCVMDDICLLLKTTSFRQSHNDQNIAATPIISLYQIARLMNKVGFFVCSSLQSAHHGVFSSFLFHEFQRMISVP</sequence>